<dbReference type="PANTHER" id="PTHR30482">
    <property type="entry name" value="HIGH-AFFINITY BRANCHED-CHAIN AMINO ACID TRANSPORT SYSTEM PERMEASE"/>
    <property type="match status" value="1"/>
</dbReference>
<reference evidence="7 8" key="1">
    <citation type="submission" date="2019-03" db="EMBL/GenBank/DDBJ databases">
        <title>Genomic Encyclopedia of Type Strains, Phase IV (KMG-IV): sequencing the most valuable type-strain genomes for metagenomic binning, comparative biology and taxonomic classification.</title>
        <authorList>
            <person name="Goeker M."/>
        </authorList>
    </citation>
    <scope>NUCLEOTIDE SEQUENCE [LARGE SCALE GENOMIC DNA]</scope>
    <source>
        <strain evidence="7 8">DSM 25903</strain>
    </source>
</reference>
<dbReference type="AlphaFoldDB" id="A0A4R7C4F3"/>
<accession>A0A4R7C4F3</accession>
<dbReference type="InterPro" id="IPR043428">
    <property type="entry name" value="LivM-like"/>
</dbReference>
<dbReference type="Pfam" id="PF02653">
    <property type="entry name" value="BPD_transp_2"/>
    <property type="match status" value="1"/>
</dbReference>
<evidence type="ECO:0000256" key="6">
    <source>
        <dbReference type="SAM" id="Phobius"/>
    </source>
</evidence>
<dbReference type="EMBL" id="SNZR01000011">
    <property type="protein sequence ID" value="TDR92893.1"/>
    <property type="molecule type" value="Genomic_DNA"/>
</dbReference>
<dbReference type="Proteomes" id="UP000295122">
    <property type="component" value="Unassembled WGS sequence"/>
</dbReference>
<evidence type="ECO:0000256" key="1">
    <source>
        <dbReference type="ARBA" id="ARBA00004651"/>
    </source>
</evidence>
<dbReference type="InterPro" id="IPR001851">
    <property type="entry name" value="ABC_transp_permease"/>
</dbReference>
<evidence type="ECO:0000313" key="8">
    <source>
        <dbReference type="Proteomes" id="UP000295122"/>
    </source>
</evidence>
<dbReference type="CDD" id="cd06581">
    <property type="entry name" value="TM_PBP1_LivM_like"/>
    <property type="match status" value="1"/>
</dbReference>
<feature type="transmembrane region" description="Helical" evidence="6">
    <location>
        <begin position="157"/>
        <end position="175"/>
    </location>
</feature>
<feature type="transmembrane region" description="Helical" evidence="6">
    <location>
        <begin position="242"/>
        <end position="267"/>
    </location>
</feature>
<evidence type="ECO:0000256" key="2">
    <source>
        <dbReference type="ARBA" id="ARBA00022475"/>
    </source>
</evidence>
<dbReference type="GO" id="GO:0005886">
    <property type="term" value="C:plasma membrane"/>
    <property type="evidence" value="ECO:0007669"/>
    <property type="project" value="UniProtKB-SubCell"/>
</dbReference>
<feature type="transmembrane region" description="Helical" evidence="6">
    <location>
        <begin position="107"/>
        <end position="127"/>
    </location>
</feature>
<feature type="transmembrane region" description="Helical" evidence="6">
    <location>
        <begin position="60"/>
        <end position="77"/>
    </location>
</feature>
<sequence length="325" mass="34061">MRRSALLLALAAAVIALIPVVAPNLFYVHLAIVTCLNVMFVLGLAVIARVGQLSMGHAGFGLLGGYVSALLAMNLGLPVPLGLLAATLAAAATAALLGWIILRLRGVYFVLVAFSFGQIVVLLALGMEDITQGANGLVNVPAPAVFGYLLNTKTAFYPLAVAAAALVGTGVWLLFRSPFGDAMAAIAENPRLTESSGVDTHVYQVVAFSIGSGIAGFAGALSTHYFQFISPDSFTFWDSVSYLTMLVVGGRVGVWGPILGAVVLTPLPELLRSTQGLQHVLYGAVLILVLLFLRDGLVGLPARLRGLRRTSAPHPILEHSPERPS</sequence>
<protein>
    <submittedName>
        <fullName evidence="7">Amino acid/amide ABC transporter membrane protein 2 (HAAT family)</fullName>
    </submittedName>
</protein>
<evidence type="ECO:0000256" key="3">
    <source>
        <dbReference type="ARBA" id="ARBA00022692"/>
    </source>
</evidence>
<dbReference type="GO" id="GO:0015658">
    <property type="term" value="F:branched-chain amino acid transmembrane transporter activity"/>
    <property type="evidence" value="ECO:0007669"/>
    <property type="project" value="InterPro"/>
</dbReference>
<comment type="subcellular location">
    <subcellularLocation>
        <location evidence="1">Cell membrane</location>
        <topology evidence="1">Multi-pass membrane protein</topology>
    </subcellularLocation>
</comment>
<gene>
    <name evidence="7" type="ORF">EV668_0135</name>
</gene>
<name>A0A4R7C4F3_9HYPH</name>
<comment type="caution">
    <text evidence="7">The sequence shown here is derived from an EMBL/GenBank/DDBJ whole genome shotgun (WGS) entry which is preliminary data.</text>
</comment>
<feature type="transmembrane region" description="Helical" evidence="6">
    <location>
        <begin position="201"/>
        <end position="221"/>
    </location>
</feature>
<dbReference type="OrthoDB" id="9814461at2"/>
<dbReference type="PANTHER" id="PTHR30482:SF20">
    <property type="entry name" value="HIGH-AFFINITY BRANCHED-CHAIN AMINO ACID TRANSPORT SYSTEM PERMEASE PROTEIN LIVM"/>
    <property type="match status" value="1"/>
</dbReference>
<organism evidence="7 8">
    <name type="scientific">Enterovirga rhinocerotis</name>
    <dbReference type="NCBI Taxonomy" id="1339210"/>
    <lineage>
        <taxon>Bacteria</taxon>
        <taxon>Pseudomonadati</taxon>
        <taxon>Pseudomonadota</taxon>
        <taxon>Alphaproteobacteria</taxon>
        <taxon>Hyphomicrobiales</taxon>
        <taxon>Methylobacteriaceae</taxon>
        <taxon>Enterovirga</taxon>
    </lineage>
</organism>
<evidence type="ECO:0000256" key="4">
    <source>
        <dbReference type="ARBA" id="ARBA00022989"/>
    </source>
</evidence>
<feature type="transmembrane region" description="Helical" evidence="6">
    <location>
        <begin position="26"/>
        <end position="48"/>
    </location>
</feature>
<keyword evidence="2" id="KW-1003">Cell membrane</keyword>
<feature type="transmembrane region" description="Helical" evidence="6">
    <location>
        <begin position="279"/>
        <end position="300"/>
    </location>
</feature>
<dbReference type="RefSeq" id="WP_133767945.1">
    <property type="nucleotide sequence ID" value="NZ_SNZR01000011.1"/>
</dbReference>
<keyword evidence="8" id="KW-1185">Reference proteome</keyword>
<keyword evidence="4 6" id="KW-1133">Transmembrane helix</keyword>
<proteinExistence type="predicted"/>
<feature type="transmembrane region" description="Helical" evidence="6">
    <location>
        <begin position="83"/>
        <end position="102"/>
    </location>
</feature>
<evidence type="ECO:0000313" key="7">
    <source>
        <dbReference type="EMBL" id="TDR92893.1"/>
    </source>
</evidence>
<keyword evidence="5 6" id="KW-0472">Membrane</keyword>
<evidence type="ECO:0000256" key="5">
    <source>
        <dbReference type="ARBA" id="ARBA00023136"/>
    </source>
</evidence>
<keyword evidence="3 6" id="KW-0812">Transmembrane</keyword>